<name>A0A934S4E0_9BACT</name>
<evidence type="ECO:0000313" key="4">
    <source>
        <dbReference type="EMBL" id="MBK1881698.1"/>
    </source>
</evidence>
<feature type="domain" description="Alpha/beta hydrolase fold-3" evidence="3">
    <location>
        <begin position="65"/>
        <end position="169"/>
    </location>
</feature>
<dbReference type="PANTHER" id="PTHR48081:SF9">
    <property type="entry name" value="CARBOXYLESTERASE"/>
    <property type="match status" value="1"/>
</dbReference>
<dbReference type="InterPro" id="IPR050300">
    <property type="entry name" value="GDXG_lipolytic_enzyme"/>
</dbReference>
<evidence type="ECO:0000256" key="2">
    <source>
        <dbReference type="SAM" id="SignalP"/>
    </source>
</evidence>
<accession>A0A934S4E0</accession>
<proteinExistence type="predicted"/>
<dbReference type="RefSeq" id="WP_200268116.1">
    <property type="nucleotide sequence ID" value="NZ_JAENIJ010000005.1"/>
</dbReference>
<dbReference type="Proteomes" id="UP000603141">
    <property type="component" value="Unassembled WGS sequence"/>
</dbReference>
<keyword evidence="1 4" id="KW-0378">Hydrolase</keyword>
<feature type="signal peptide" evidence="2">
    <location>
        <begin position="1"/>
        <end position="20"/>
    </location>
</feature>
<dbReference type="InterPro" id="IPR029058">
    <property type="entry name" value="AB_hydrolase_fold"/>
</dbReference>
<comment type="caution">
    <text evidence="4">The sequence shown here is derived from an EMBL/GenBank/DDBJ whole genome shotgun (WGS) entry which is preliminary data.</text>
</comment>
<dbReference type="EMBL" id="JAENIJ010000005">
    <property type="protein sequence ID" value="MBK1881698.1"/>
    <property type="molecule type" value="Genomic_DNA"/>
</dbReference>
<reference evidence="4" key="1">
    <citation type="submission" date="2021-01" db="EMBL/GenBank/DDBJ databases">
        <title>Modified the classification status of verrucomicrobia.</title>
        <authorList>
            <person name="Feng X."/>
        </authorList>
    </citation>
    <scope>NUCLEOTIDE SEQUENCE</scope>
    <source>
        <strain evidence="4">KCTC 22041</strain>
    </source>
</reference>
<organism evidence="4 5">
    <name type="scientific">Luteolibacter pohnpeiensis</name>
    <dbReference type="NCBI Taxonomy" id="454153"/>
    <lineage>
        <taxon>Bacteria</taxon>
        <taxon>Pseudomonadati</taxon>
        <taxon>Verrucomicrobiota</taxon>
        <taxon>Verrucomicrobiia</taxon>
        <taxon>Verrucomicrobiales</taxon>
        <taxon>Verrucomicrobiaceae</taxon>
        <taxon>Luteolibacter</taxon>
    </lineage>
</organism>
<keyword evidence="2" id="KW-0732">Signal</keyword>
<evidence type="ECO:0000256" key="1">
    <source>
        <dbReference type="ARBA" id="ARBA00022801"/>
    </source>
</evidence>
<dbReference type="InterPro" id="IPR013094">
    <property type="entry name" value="AB_hydrolase_3"/>
</dbReference>
<protein>
    <submittedName>
        <fullName evidence="4">Alpha/beta hydrolase</fullName>
    </submittedName>
</protein>
<dbReference type="PANTHER" id="PTHR48081">
    <property type="entry name" value="AB HYDROLASE SUPERFAMILY PROTEIN C4A8.06C"/>
    <property type="match status" value="1"/>
</dbReference>
<dbReference type="AlphaFoldDB" id="A0A934S4E0"/>
<dbReference type="GO" id="GO:0016787">
    <property type="term" value="F:hydrolase activity"/>
    <property type="evidence" value="ECO:0007669"/>
    <property type="project" value="UniProtKB-KW"/>
</dbReference>
<evidence type="ECO:0000259" key="3">
    <source>
        <dbReference type="Pfam" id="PF07859"/>
    </source>
</evidence>
<sequence length="276" mass="30313">MRLFLFLTWVTLGGLLQANAETKTAVETGISYYDSKALATATEYQKEQCKLDIYHVVDAPAAPTLIWFHGGGLTGGHREFPNLKDHGINLVAVGYRLSPKGELPCFLEDAAAATAWTIQNISKYGGDPKKVFVGGHSAGGYLTLMIGMDPQWLKPYGISIHDLAGLIPVSAQVTTHFTVKKLRGDTGDSLRPIIDEYAPLYYSAKELPPICLITGDRKIEWKSRVEENALLDITLTNLGQPMHEFHEMPGFDHGSILNGSMPLIEPFIDKVVSSKK</sequence>
<dbReference type="Gene3D" id="3.40.50.1820">
    <property type="entry name" value="alpha/beta hydrolase"/>
    <property type="match status" value="1"/>
</dbReference>
<dbReference type="SUPFAM" id="SSF53474">
    <property type="entry name" value="alpha/beta-Hydrolases"/>
    <property type="match status" value="1"/>
</dbReference>
<keyword evidence="5" id="KW-1185">Reference proteome</keyword>
<gene>
    <name evidence="4" type="ORF">JIN85_04690</name>
</gene>
<evidence type="ECO:0000313" key="5">
    <source>
        <dbReference type="Proteomes" id="UP000603141"/>
    </source>
</evidence>
<feature type="chain" id="PRO_5037366930" evidence="2">
    <location>
        <begin position="21"/>
        <end position="276"/>
    </location>
</feature>
<dbReference type="Pfam" id="PF07859">
    <property type="entry name" value="Abhydrolase_3"/>
    <property type="match status" value="1"/>
</dbReference>